<keyword evidence="1" id="KW-0472">Membrane</keyword>
<protein>
    <submittedName>
        <fullName evidence="2">Uncharacterized protein</fullName>
    </submittedName>
</protein>
<dbReference type="OrthoDB" id="10648610at2759"/>
<dbReference type="RefSeq" id="XP_019019399.1">
    <property type="nucleotide sequence ID" value="XM_019164135.1"/>
</dbReference>
<dbReference type="AlphaFoldDB" id="A0A1E3NQG6"/>
<gene>
    <name evidence="2" type="ORF">PICMEDRAFT_72254</name>
</gene>
<dbReference type="GeneID" id="30180822"/>
<feature type="transmembrane region" description="Helical" evidence="1">
    <location>
        <begin position="6"/>
        <end position="22"/>
    </location>
</feature>
<reference evidence="2 3" key="1">
    <citation type="journal article" date="2016" name="Proc. Natl. Acad. Sci. U.S.A.">
        <title>Comparative genomics of biotechnologically important yeasts.</title>
        <authorList>
            <person name="Riley R."/>
            <person name="Haridas S."/>
            <person name="Wolfe K.H."/>
            <person name="Lopes M.R."/>
            <person name="Hittinger C.T."/>
            <person name="Goeker M."/>
            <person name="Salamov A.A."/>
            <person name="Wisecaver J.H."/>
            <person name="Long T.M."/>
            <person name="Calvey C.H."/>
            <person name="Aerts A.L."/>
            <person name="Barry K.W."/>
            <person name="Choi C."/>
            <person name="Clum A."/>
            <person name="Coughlan A.Y."/>
            <person name="Deshpande S."/>
            <person name="Douglass A.P."/>
            <person name="Hanson S.J."/>
            <person name="Klenk H.-P."/>
            <person name="LaButti K.M."/>
            <person name="Lapidus A."/>
            <person name="Lindquist E.A."/>
            <person name="Lipzen A.M."/>
            <person name="Meier-Kolthoff J.P."/>
            <person name="Ohm R.A."/>
            <person name="Otillar R.P."/>
            <person name="Pangilinan J.L."/>
            <person name="Peng Y."/>
            <person name="Rokas A."/>
            <person name="Rosa C.A."/>
            <person name="Scheuner C."/>
            <person name="Sibirny A.A."/>
            <person name="Slot J.C."/>
            <person name="Stielow J.B."/>
            <person name="Sun H."/>
            <person name="Kurtzman C.P."/>
            <person name="Blackwell M."/>
            <person name="Grigoriev I.V."/>
            <person name="Jeffries T.W."/>
        </authorList>
    </citation>
    <scope>NUCLEOTIDE SEQUENCE [LARGE SCALE GENOMIC DNA]</scope>
    <source>
        <strain evidence="2 3">NRRL Y-2026</strain>
    </source>
</reference>
<keyword evidence="1" id="KW-1133">Transmembrane helix</keyword>
<evidence type="ECO:0000313" key="2">
    <source>
        <dbReference type="EMBL" id="ODQ48286.1"/>
    </source>
</evidence>
<evidence type="ECO:0000256" key="1">
    <source>
        <dbReference type="SAM" id="Phobius"/>
    </source>
</evidence>
<accession>A0A1E3NQG6</accession>
<feature type="transmembrane region" description="Helical" evidence="1">
    <location>
        <begin position="34"/>
        <end position="52"/>
    </location>
</feature>
<dbReference type="EMBL" id="KV454002">
    <property type="protein sequence ID" value="ODQ48286.1"/>
    <property type="molecule type" value="Genomic_DNA"/>
</dbReference>
<proteinExistence type="predicted"/>
<name>A0A1E3NQG6_9ASCO</name>
<keyword evidence="1" id="KW-0812">Transmembrane</keyword>
<dbReference type="Proteomes" id="UP000094455">
    <property type="component" value="Unassembled WGS sequence"/>
</dbReference>
<keyword evidence="3" id="KW-1185">Reference proteome</keyword>
<organism evidence="2 3">
    <name type="scientific">Pichia membranifaciens NRRL Y-2026</name>
    <dbReference type="NCBI Taxonomy" id="763406"/>
    <lineage>
        <taxon>Eukaryota</taxon>
        <taxon>Fungi</taxon>
        <taxon>Dikarya</taxon>
        <taxon>Ascomycota</taxon>
        <taxon>Saccharomycotina</taxon>
        <taxon>Pichiomycetes</taxon>
        <taxon>Pichiales</taxon>
        <taxon>Pichiaceae</taxon>
        <taxon>Pichia</taxon>
    </lineage>
</organism>
<sequence length="274" mass="31550">MPIENNAYVAIAIIPIALVLVDDFKFHSISIPKSLSFTVIFIVASLVCQNIYTNQMTQLQRKTMNHIKKRRTEPTKNKKKRKSLIHLVDNRKSFDLTKWKSKNHPFANRYSSYSEKNSPLSKPYKRVNSWHGELLNSDNPLFPRERIALMIPSPPSSSQGETFENNLYSGDFRSSVLSTSSTIFENDNSRITIDSDSNIVDMSIDLNINCDGQDSSFFQPASQSKTRYIATYLYDRFRKSKAENSSYNKNCALDPSHLKPFNLTNRDIHDRSKY</sequence>
<evidence type="ECO:0000313" key="3">
    <source>
        <dbReference type="Proteomes" id="UP000094455"/>
    </source>
</evidence>